<dbReference type="PRINTS" id="PR00081">
    <property type="entry name" value="GDHRDH"/>
</dbReference>
<sequence length="248" mass="26510">MSSQTQIITLITGAERGLGFEYAKQLGKRGQHIFIGAYDMKLGKKAIADLKDQGVDADLVNCDVTSQESIDLAIKTIDQKYGYLNILINNAGLGGPQSKPSETTSAALHKVFDTNFFGTVAMTNAALPLLKKAPFGKIINVASDMGSLTLASDPSSMLYKFDAFAYPASKTAVNSMTIAYSKELKDTNVTINSINPGMTATDLINKKAFQANGAQGVEQGAKRAVELASDPKNDLNGTFTEEDGKLPW</sequence>
<dbReference type="SUPFAM" id="SSF51735">
    <property type="entry name" value="NAD(P)-binding Rossmann-fold domains"/>
    <property type="match status" value="1"/>
</dbReference>
<dbReference type="Pfam" id="PF00106">
    <property type="entry name" value="adh_short"/>
    <property type="match status" value="1"/>
</dbReference>
<dbReference type="AlphaFoldDB" id="A0A143ANM0"/>
<dbReference type="OrthoDB" id="5786478at2"/>
<dbReference type="InterPro" id="IPR002347">
    <property type="entry name" value="SDR_fam"/>
</dbReference>
<dbReference type="PANTHER" id="PTHR43544">
    <property type="entry name" value="SHORT-CHAIN DEHYDROGENASE/REDUCTASE"/>
    <property type="match status" value="1"/>
</dbReference>
<dbReference type="KEGG" id="pdm:ADU72_0513"/>
<feature type="region of interest" description="Disordered" evidence="3">
    <location>
        <begin position="229"/>
        <end position="248"/>
    </location>
</feature>
<comment type="similarity">
    <text evidence="1 2">Belongs to the short-chain dehydrogenases/reductases (SDR) family.</text>
</comment>
<dbReference type="GO" id="GO:0005737">
    <property type="term" value="C:cytoplasm"/>
    <property type="evidence" value="ECO:0007669"/>
    <property type="project" value="TreeGrafter"/>
</dbReference>
<name>A0A143ANM0_9LACO</name>
<accession>A0A143ANM0</accession>
<evidence type="ECO:0000313" key="5">
    <source>
        <dbReference type="EMBL" id="AMV66458.1"/>
    </source>
</evidence>
<dbReference type="InterPro" id="IPR020904">
    <property type="entry name" value="Sc_DH/Rdtase_CS"/>
</dbReference>
<dbReference type="EMBL" id="CP012288">
    <property type="protein sequence ID" value="AMV66458.1"/>
    <property type="molecule type" value="Genomic_DNA"/>
</dbReference>
<dbReference type="GO" id="GO:0019748">
    <property type="term" value="P:secondary metabolic process"/>
    <property type="evidence" value="ECO:0007669"/>
    <property type="project" value="TreeGrafter"/>
</dbReference>
<reference evidence="6 7" key="1">
    <citation type="journal article" date="2016" name="PLoS ONE">
        <title>The Identification of Novel Diagnostic Marker Genes for the Detection of Beer Spoiling Pediococcus damnosus Strains Using the BlAst Diagnostic Gene findEr.</title>
        <authorList>
            <person name="Behr J."/>
            <person name="Geissler A.J."/>
            <person name="Schmid J."/>
            <person name="Zehe A."/>
            <person name="Vogel R.F."/>
        </authorList>
    </citation>
    <scope>NUCLEOTIDE SEQUENCE [LARGE SCALE GENOMIC DNA]</scope>
    <source>
        <strain evidence="4 7">TMW 2.1533</strain>
        <strain evidence="5 6">TMW 2.1535</strain>
    </source>
</reference>
<evidence type="ECO:0000256" key="1">
    <source>
        <dbReference type="ARBA" id="ARBA00006484"/>
    </source>
</evidence>
<dbReference type="PRINTS" id="PR00080">
    <property type="entry name" value="SDRFAMILY"/>
</dbReference>
<dbReference type="Proteomes" id="UP000076405">
    <property type="component" value="Chromosome"/>
</dbReference>
<gene>
    <name evidence="4" type="ORF">ADU70_2137</name>
    <name evidence="5" type="ORF">ADU72_0513</name>
</gene>
<dbReference type="GeneID" id="57275793"/>
<evidence type="ECO:0000313" key="7">
    <source>
        <dbReference type="Proteomes" id="UP000076405"/>
    </source>
</evidence>
<evidence type="ECO:0000256" key="2">
    <source>
        <dbReference type="RuleBase" id="RU000363"/>
    </source>
</evidence>
<organism evidence="4 7">
    <name type="scientific">Pediococcus damnosus</name>
    <dbReference type="NCBI Taxonomy" id="51663"/>
    <lineage>
        <taxon>Bacteria</taxon>
        <taxon>Bacillati</taxon>
        <taxon>Bacillota</taxon>
        <taxon>Bacilli</taxon>
        <taxon>Lactobacillales</taxon>
        <taxon>Lactobacillaceae</taxon>
        <taxon>Pediococcus</taxon>
    </lineage>
</organism>
<dbReference type="Proteomes" id="UP000076244">
    <property type="component" value="Chromosome"/>
</dbReference>
<proteinExistence type="inferred from homology"/>
<dbReference type="InterPro" id="IPR036291">
    <property type="entry name" value="NAD(P)-bd_dom_sf"/>
</dbReference>
<dbReference type="GO" id="GO:0016491">
    <property type="term" value="F:oxidoreductase activity"/>
    <property type="evidence" value="ECO:0007669"/>
    <property type="project" value="TreeGrafter"/>
</dbReference>
<dbReference type="PANTHER" id="PTHR43544:SF32">
    <property type="entry name" value="CHAIN DEHYDROGENASE, PUTATIVE (AFU_ORTHOLOGUE AFUA_5G01530)-RELATED"/>
    <property type="match status" value="1"/>
</dbReference>
<evidence type="ECO:0000313" key="6">
    <source>
        <dbReference type="Proteomes" id="UP000076244"/>
    </source>
</evidence>
<dbReference type="InterPro" id="IPR051468">
    <property type="entry name" value="Fungal_SecMetab_SDRs"/>
</dbReference>
<protein>
    <submittedName>
        <fullName evidence="4">Short-chain dehydrogenase/reductase SDR</fullName>
    </submittedName>
</protein>
<keyword evidence="6" id="KW-1185">Reference proteome</keyword>
<evidence type="ECO:0000313" key="4">
    <source>
        <dbReference type="EMBL" id="AMV63603.1"/>
    </source>
</evidence>
<dbReference type="PROSITE" id="PS00061">
    <property type="entry name" value="ADH_SHORT"/>
    <property type="match status" value="1"/>
</dbReference>
<dbReference type="RefSeq" id="WP_046872259.1">
    <property type="nucleotide sequence ID" value="NZ_BAAAXI010000189.1"/>
</dbReference>
<dbReference type="Gene3D" id="3.40.50.720">
    <property type="entry name" value="NAD(P)-binding Rossmann-like Domain"/>
    <property type="match status" value="1"/>
</dbReference>
<dbReference type="EMBL" id="CP012275">
    <property type="protein sequence ID" value="AMV63603.1"/>
    <property type="molecule type" value="Genomic_DNA"/>
</dbReference>
<evidence type="ECO:0000256" key="3">
    <source>
        <dbReference type="SAM" id="MobiDB-lite"/>
    </source>
</evidence>